<dbReference type="EMBL" id="FNAP01000001">
    <property type="protein sequence ID" value="SDD72069.1"/>
    <property type="molecule type" value="Genomic_DNA"/>
</dbReference>
<keyword evidence="2" id="KW-1185">Reference proteome</keyword>
<dbReference type="Proteomes" id="UP000199412">
    <property type="component" value="Unassembled WGS sequence"/>
</dbReference>
<dbReference type="RefSeq" id="WP_092781141.1">
    <property type="nucleotide sequence ID" value="NZ_FNAP01000001.1"/>
</dbReference>
<protein>
    <submittedName>
        <fullName evidence="1">Uncharacterized protein</fullName>
    </submittedName>
</protein>
<evidence type="ECO:0000313" key="1">
    <source>
        <dbReference type="EMBL" id="SDD72069.1"/>
    </source>
</evidence>
<dbReference type="Gene3D" id="2.60.120.260">
    <property type="entry name" value="Galactose-binding domain-like"/>
    <property type="match status" value="1"/>
</dbReference>
<sequence length="90" mass="9023">MNEITLIGGATGPGVGDAQDLGRPFCSGVVQSIVGGTATVKLQGSLDGTNWTDVATFTGNDAAEVTALRYMRGNVTAHTSGAVSLILGVN</sequence>
<dbReference type="STRING" id="69960.SAMN05421720_101345"/>
<reference evidence="1 2" key="1">
    <citation type="submission" date="2016-10" db="EMBL/GenBank/DDBJ databases">
        <authorList>
            <person name="de Groot N.N."/>
        </authorList>
    </citation>
    <scope>NUCLEOTIDE SEQUENCE [LARGE SCALE GENOMIC DNA]</scope>
    <source>
        <strain evidence="1 2">ATCC 700224</strain>
    </source>
</reference>
<proteinExistence type="predicted"/>
<evidence type="ECO:0000313" key="2">
    <source>
        <dbReference type="Proteomes" id="UP000199412"/>
    </source>
</evidence>
<name>A0A1G6X1Y4_9PROT</name>
<accession>A0A1G6X1Y4</accession>
<dbReference type="AlphaFoldDB" id="A0A1G6X1Y4"/>
<organism evidence="1 2">
    <name type="scientific">Rhodospira trueperi</name>
    <dbReference type="NCBI Taxonomy" id="69960"/>
    <lineage>
        <taxon>Bacteria</taxon>
        <taxon>Pseudomonadati</taxon>
        <taxon>Pseudomonadota</taxon>
        <taxon>Alphaproteobacteria</taxon>
        <taxon>Rhodospirillales</taxon>
        <taxon>Rhodospirillaceae</taxon>
        <taxon>Rhodospira</taxon>
    </lineage>
</organism>
<gene>
    <name evidence="1" type="ORF">SAMN05421720_101345</name>
</gene>